<dbReference type="Pfam" id="PF13185">
    <property type="entry name" value="GAF_2"/>
    <property type="match status" value="1"/>
</dbReference>
<protein>
    <submittedName>
        <fullName evidence="4">GAF domain-containing protein</fullName>
    </submittedName>
</protein>
<feature type="coiled-coil region" evidence="1">
    <location>
        <begin position="496"/>
        <end position="537"/>
    </location>
</feature>
<dbReference type="InterPro" id="IPR000014">
    <property type="entry name" value="PAS"/>
</dbReference>
<dbReference type="InterPro" id="IPR003018">
    <property type="entry name" value="GAF"/>
</dbReference>
<evidence type="ECO:0000259" key="3">
    <source>
        <dbReference type="SMART" id="SM00065"/>
    </source>
</evidence>
<keyword evidence="2" id="KW-0472">Membrane</keyword>
<dbReference type="Proteomes" id="UP000190961">
    <property type="component" value="Unassembled WGS sequence"/>
</dbReference>
<keyword evidence="2" id="KW-0812">Transmembrane</keyword>
<dbReference type="Pfam" id="PF08448">
    <property type="entry name" value="PAS_4"/>
    <property type="match status" value="1"/>
</dbReference>
<dbReference type="SMART" id="SM00065">
    <property type="entry name" value="GAF"/>
    <property type="match status" value="1"/>
</dbReference>
<dbReference type="NCBIfam" id="TIGR00229">
    <property type="entry name" value="sensory_box"/>
    <property type="match status" value="1"/>
</dbReference>
<accession>A0A1T5KNI7</accession>
<keyword evidence="1" id="KW-0175">Coiled coil</keyword>
<dbReference type="InterPro" id="IPR035965">
    <property type="entry name" value="PAS-like_dom_sf"/>
</dbReference>
<evidence type="ECO:0000313" key="4">
    <source>
        <dbReference type="EMBL" id="SKC65220.1"/>
    </source>
</evidence>
<name>A0A1T5KNI7_9BACT</name>
<dbReference type="InterPro" id="IPR013656">
    <property type="entry name" value="PAS_4"/>
</dbReference>
<evidence type="ECO:0000256" key="2">
    <source>
        <dbReference type="SAM" id="Phobius"/>
    </source>
</evidence>
<keyword evidence="5" id="KW-1185">Reference proteome</keyword>
<dbReference type="Gene3D" id="3.30.450.40">
    <property type="match status" value="1"/>
</dbReference>
<dbReference type="Gene3D" id="3.30.450.20">
    <property type="entry name" value="PAS domain"/>
    <property type="match status" value="1"/>
</dbReference>
<dbReference type="AlphaFoldDB" id="A0A1T5KNI7"/>
<organism evidence="4 5">
    <name type="scientific">Ohtaekwangia koreensis</name>
    <dbReference type="NCBI Taxonomy" id="688867"/>
    <lineage>
        <taxon>Bacteria</taxon>
        <taxon>Pseudomonadati</taxon>
        <taxon>Bacteroidota</taxon>
        <taxon>Cytophagia</taxon>
        <taxon>Cytophagales</taxon>
        <taxon>Fulvivirgaceae</taxon>
        <taxon>Ohtaekwangia</taxon>
    </lineage>
</organism>
<proteinExistence type="predicted"/>
<evidence type="ECO:0000256" key="1">
    <source>
        <dbReference type="SAM" id="Coils"/>
    </source>
</evidence>
<feature type="transmembrane region" description="Helical" evidence="2">
    <location>
        <begin position="210"/>
        <end position="231"/>
    </location>
</feature>
<sequence>MKTIWQPSNHTIKNQIILSSALLVLIIVLSNLYSYYCNNTVIAQQDQLNGQQLQILLQLETISKYVALAELESRSFLLIEKEEFNKLRHGIWEDKITPAAAVLKSKIEEDKININEEEIAKLLNNLIDYQHLQKQTETKIRSLFAAAQKQDSTVRYEYRGKLELALALNQHQRPVFDAIKDGSAKLIQEQRDFIRSESVSLSHRMRIAQLIILVLIVGSLGLASLLVYSLVKVTINPLLTASDYLSEVALGKQPAPLQEPKNEMGIIICSINRLVAHLKASANFANQVGAGKYDNQLTPASTDDTLGNALLIMQEKLRQTEIEGKKRQWAAEGMTKFATLLREYTIDRQTMGIELVSFLVRYLKANQGGLFILRGDTKNQYLELDACYAYDRKKFIQRKIHLGEGLLGQAVLEADTIYITNIPEDYIQITSGLGEALPSSILIVPLKLNEQVYGVIEIASFNTLAPHEIAFMEKQAESVASAIASSQLHEQTEKLLWESQQNSEKLQAQEEEMRQNMEELQTTQEGMERMMRESKAQELYMRNLINASTDSILTFDHEYKIIHSNQVARTGYEAIGISIEKADSNLLQLIPATERDVLKQMFDKSLSGEALEMTSQSQSETHFIVKYIPIKNEQGEVTAVAQFSTDVTKLIKAQEETKKMLQASQVQAEELQAQEEELRATLEAEAQRSKDLERMKSQAETQKQMMLKVIEKLKAKESQAQAEELRTQEEKLR</sequence>
<evidence type="ECO:0000313" key="5">
    <source>
        <dbReference type="Proteomes" id="UP000190961"/>
    </source>
</evidence>
<feature type="coiled-coil region" evidence="1">
    <location>
        <begin position="654"/>
        <end position="730"/>
    </location>
</feature>
<gene>
    <name evidence="4" type="ORF">SAMN05660236_2394</name>
</gene>
<dbReference type="EMBL" id="FUZU01000001">
    <property type="protein sequence ID" value="SKC65220.1"/>
    <property type="molecule type" value="Genomic_DNA"/>
</dbReference>
<feature type="domain" description="GAF" evidence="3">
    <location>
        <begin position="347"/>
        <end position="493"/>
    </location>
</feature>
<dbReference type="STRING" id="688867.SAMN05660236_2394"/>
<dbReference type="SUPFAM" id="SSF55781">
    <property type="entry name" value="GAF domain-like"/>
    <property type="match status" value="1"/>
</dbReference>
<dbReference type="InterPro" id="IPR029016">
    <property type="entry name" value="GAF-like_dom_sf"/>
</dbReference>
<feature type="transmembrane region" description="Helical" evidence="2">
    <location>
        <begin position="16"/>
        <end position="36"/>
    </location>
</feature>
<reference evidence="4 5" key="1">
    <citation type="submission" date="2017-02" db="EMBL/GenBank/DDBJ databases">
        <authorList>
            <person name="Peterson S.W."/>
        </authorList>
    </citation>
    <scope>NUCLEOTIDE SEQUENCE [LARGE SCALE GENOMIC DNA]</scope>
    <source>
        <strain evidence="4 5">DSM 25262</strain>
    </source>
</reference>
<keyword evidence="2" id="KW-1133">Transmembrane helix</keyword>
<dbReference type="SUPFAM" id="SSF55785">
    <property type="entry name" value="PYP-like sensor domain (PAS domain)"/>
    <property type="match status" value="1"/>
</dbReference>